<evidence type="ECO:0000256" key="4">
    <source>
        <dbReference type="ARBA" id="ARBA00022692"/>
    </source>
</evidence>
<protein>
    <submittedName>
        <fullName evidence="10">Carbohydrate ABC transporter permease</fullName>
    </submittedName>
</protein>
<proteinExistence type="inferred from homology"/>
<evidence type="ECO:0000259" key="9">
    <source>
        <dbReference type="PROSITE" id="PS50928"/>
    </source>
</evidence>
<accession>A0A5C8Z4L9</accession>
<feature type="region of interest" description="Disordered" evidence="8">
    <location>
        <begin position="1"/>
        <end position="25"/>
    </location>
</feature>
<feature type="transmembrane region" description="Helical" evidence="7">
    <location>
        <begin position="93"/>
        <end position="117"/>
    </location>
</feature>
<dbReference type="PANTHER" id="PTHR43744">
    <property type="entry name" value="ABC TRANSPORTER PERMEASE PROTEIN MG189-RELATED-RELATED"/>
    <property type="match status" value="1"/>
</dbReference>
<keyword evidence="11" id="KW-1185">Reference proteome</keyword>
<gene>
    <name evidence="10" type="ORF">FMM08_20990</name>
</gene>
<organism evidence="10 11">
    <name type="scientific">Quadrisphaera setariae</name>
    <dbReference type="NCBI Taxonomy" id="2593304"/>
    <lineage>
        <taxon>Bacteria</taxon>
        <taxon>Bacillati</taxon>
        <taxon>Actinomycetota</taxon>
        <taxon>Actinomycetes</taxon>
        <taxon>Kineosporiales</taxon>
        <taxon>Kineosporiaceae</taxon>
        <taxon>Quadrisphaera</taxon>
    </lineage>
</organism>
<sequence>MAVPTLPGPEGSAGVAAPAPKRRPSGAARRRSLLPHLVLWVGVVAALFPFYWSVVMATNTTRDIFSTPPKLVPGTHLAENIANVFARIDFFGALANTALVAVVTTVLVLTLDSLAAFAFAKFEFPGRRVLFGLLLLLFMLPAQLSLIPQFLIMRELGWTGQLQALVVPALANAFGVFWMRQYMSTSVPDEVLDAARLDGCGFFRQWWHVAVPTARPGLAFLAIYTFVAAWNDYVWPLIVLVNPEVQTLQTSLAQLNVSFGTDYSMVMAGALMAIIPIMVAFLFLSRWFVADGVAGAVK</sequence>
<evidence type="ECO:0000256" key="8">
    <source>
        <dbReference type="SAM" id="MobiDB-lite"/>
    </source>
</evidence>
<dbReference type="EMBL" id="VKAC01000016">
    <property type="protein sequence ID" value="TXR52274.1"/>
    <property type="molecule type" value="Genomic_DNA"/>
</dbReference>
<dbReference type="AlphaFoldDB" id="A0A5C8Z4L9"/>
<dbReference type="GO" id="GO:0055085">
    <property type="term" value="P:transmembrane transport"/>
    <property type="evidence" value="ECO:0007669"/>
    <property type="project" value="InterPro"/>
</dbReference>
<comment type="similarity">
    <text evidence="7">Belongs to the binding-protein-dependent transport system permease family.</text>
</comment>
<evidence type="ECO:0000313" key="11">
    <source>
        <dbReference type="Proteomes" id="UP000321234"/>
    </source>
</evidence>
<keyword evidence="2 7" id="KW-0813">Transport</keyword>
<evidence type="ECO:0000256" key="6">
    <source>
        <dbReference type="ARBA" id="ARBA00023136"/>
    </source>
</evidence>
<evidence type="ECO:0000256" key="5">
    <source>
        <dbReference type="ARBA" id="ARBA00022989"/>
    </source>
</evidence>
<keyword evidence="4 7" id="KW-0812">Transmembrane</keyword>
<dbReference type="OrthoDB" id="2063054at2"/>
<dbReference type="InterPro" id="IPR035906">
    <property type="entry name" value="MetI-like_sf"/>
</dbReference>
<evidence type="ECO:0000256" key="1">
    <source>
        <dbReference type="ARBA" id="ARBA00004651"/>
    </source>
</evidence>
<dbReference type="SUPFAM" id="SSF161098">
    <property type="entry name" value="MetI-like"/>
    <property type="match status" value="1"/>
</dbReference>
<dbReference type="Proteomes" id="UP000321234">
    <property type="component" value="Unassembled WGS sequence"/>
</dbReference>
<evidence type="ECO:0000256" key="3">
    <source>
        <dbReference type="ARBA" id="ARBA00022475"/>
    </source>
</evidence>
<dbReference type="Pfam" id="PF00528">
    <property type="entry name" value="BPD_transp_1"/>
    <property type="match status" value="1"/>
</dbReference>
<evidence type="ECO:0000256" key="7">
    <source>
        <dbReference type="RuleBase" id="RU363032"/>
    </source>
</evidence>
<feature type="transmembrane region" description="Helical" evidence="7">
    <location>
        <begin position="263"/>
        <end position="284"/>
    </location>
</feature>
<keyword evidence="5 7" id="KW-1133">Transmembrane helix</keyword>
<name>A0A5C8Z4L9_9ACTN</name>
<evidence type="ECO:0000256" key="2">
    <source>
        <dbReference type="ARBA" id="ARBA00022448"/>
    </source>
</evidence>
<comment type="caution">
    <text evidence="10">The sequence shown here is derived from an EMBL/GenBank/DDBJ whole genome shotgun (WGS) entry which is preliminary data.</text>
</comment>
<feature type="transmembrane region" description="Helical" evidence="7">
    <location>
        <begin position="158"/>
        <end position="178"/>
    </location>
</feature>
<dbReference type="PANTHER" id="PTHR43744:SF8">
    <property type="entry name" value="SN-GLYCEROL-3-PHOSPHATE TRANSPORT SYSTEM PERMEASE PROTEIN UGPE"/>
    <property type="match status" value="1"/>
</dbReference>
<feature type="domain" description="ABC transmembrane type-1" evidence="9">
    <location>
        <begin position="94"/>
        <end position="284"/>
    </location>
</feature>
<dbReference type="InterPro" id="IPR000515">
    <property type="entry name" value="MetI-like"/>
</dbReference>
<keyword evidence="3" id="KW-1003">Cell membrane</keyword>
<dbReference type="GO" id="GO:0005886">
    <property type="term" value="C:plasma membrane"/>
    <property type="evidence" value="ECO:0007669"/>
    <property type="project" value="UniProtKB-SubCell"/>
</dbReference>
<feature type="transmembrane region" description="Helical" evidence="7">
    <location>
        <begin position="33"/>
        <end position="52"/>
    </location>
</feature>
<dbReference type="CDD" id="cd06261">
    <property type="entry name" value="TM_PBP2"/>
    <property type="match status" value="1"/>
</dbReference>
<dbReference type="Gene3D" id="1.10.3720.10">
    <property type="entry name" value="MetI-like"/>
    <property type="match status" value="1"/>
</dbReference>
<keyword evidence="6 7" id="KW-0472">Membrane</keyword>
<feature type="transmembrane region" description="Helical" evidence="7">
    <location>
        <begin position="129"/>
        <end position="152"/>
    </location>
</feature>
<comment type="subcellular location">
    <subcellularLocation>
        <location evidence="1 7">Cell membrane</location>
        <topology evidence="1 7">Multi-pass membrane protein</topology>
    </subcellularLocation>
</comment>
<feature type="transmembrane region" description="Helical" evidence="7">
    <location>
        <begin position="218"/>
        <end position="243"/>
    </location>
</feature>
<dbReference type="RefSeq" id="WP_147928293.1">
    <property type="nucleotide sequence ID" value="NZ_VKAC01000016.1"/>
</dbReference>
<evidence type="ECO:0000313" key="10">
    <source>
        <dbReference type="EMBL" id="TXR52274.1"/>
    </source>
</evidence>
<reference evidence="10 11" key="1">
    <citation type="submission" date="2019-07" db="EMBL/GenBank/DDBJ databases">
        <title>Quadrisphaera sp. strain DD2A genome sequencing and assembly.</title>
        <authorList>
            <person name="Kim I."/>
        </authorList>
    </citation>
    <scope>NUCLEOTIDE SEQUENCE [LARGE SCALE GENOMIC DNA]</scope>
    <source>
        <strain evidence="10 11">DD2A</strain>
    </source>
</reference>
<dbReference type="PROSITE" id="PS50928">
    <property type="entry name" value="ABC_TM1"/>
    <property type="match status" value="1"/>
</dbReference>